<dbReference type="PANTHER" id="PTHR46268">
    <property type="entry name" value="STRESS RESPONSE PROTEIN NHAX"/>
    <property type="match status" value="1"/>
</dbReference>
<feature type="domain" description="UspA" evidence="2">
    <location>
        <begin position="154"/>
        <end position="275"/>
    </location>
</feature>
<keyword evidence="4" id="KW-1185">Reference proteome</keyword>
<comment type="caution">
    <text evidence="3">The sequence shown here is derived from an EMBL/GenBank/DDBJ whole genome shotgun (WGS) entry which is preliminary data.</text>
</comment>
<proteinExistence type="inferred from homology"/>
<organism evidence="3 4">
    <name type="scientific">Fulvivirga imtechensis AK7</name>
    <dbReference type="NCBI Taxonomy" id="1237149"/>
    <lineage>
        <taxon>Bacteria</taxon>
        <taxon>Pseudomonadati</taxon>
        <taxon>Bacteroidota</taxon>
        <taxon>Cytophagia</taxon>
        <taxon>Cytophagales</taxon>
        <taxon>Fulvivirgaceae</taxon>
        <taxon>Fulvivirga</taxon>
    </lineage>
</organism>
<evidence type="ECO:0000256" key="1">
    <source>
        <dbReference type="ARBA" id="ARBA00008791"/>
    </source>
</evidence>
<dbReference type="Proteomes" id="UP000011135">
    <property type="component" value="Unassembled WGS sequence"/>
</dbReference>
<evidence type="ECO:0000313" key="4">
    <source>
        <dbReference type="Proteomes" id="UP000011135"/>
    </source>
</evidence>
<dbReference type="eggNOG" id="COG0589">
    <property type="taxonomic scope" value="Bacteria"/>
</dbReference>
<evidence type="ECO:0000259" key="2">
    <source>
        <dbReference type="Pfam" id="PF00582"/>
    </source>
</evidence>
<dbReference type="RefSeq" id="WP_009583441.1">
    <property type="nucleotide sequence ID" value="NZ_AMZN01000122.1"/>
</dbReference>
<dbReference type="AlphaFoldDB" id="L8JLF0"/>
<reference evidence="3 4" key="1">
    <citation type="submission" date="2012-12" db="EMBL/GenBank/DDBJ databases">
        <title>Genome assembly of Fulvivirga imtechensis AK7.</title>
        <authorList>
            <person name="Nupur N."/>
            <person name="Khatri I."/>
            <person name="Kumar R."/>
            <person name="Subramanian S."/>
            <person name="Pinnaka A."/>
        </authorList>
    </citation>
    <scope>NUCLEOTIDE SEQUENCE [LARGE SCALE GENOMIC DNA]</scope>
    <source>
        <strain evidence="3 4">AK7</strain>
    </source>
</reference>
<gene>
    <name evidence="3" type="ORF">C900_00541</name>
</gene>
<feature type="domain" description="UspA" evidence="2">
    <location>
        <begin position="1"/>
        <end position="142"/>
    </location>
</feature>
<dbReference type="Gene3D" id="3.40.50.620">
    <property type="entry name" value="HUPs"/>
    <property type="match status" value="2"/>
</dbReference>
<dbReference type="CDD" id="cd00293">
    <property type="entry name" value="USP-like"/>
    <property type="match status" value="2"/>
</dbReference>
<dbReference type="OrthoDB" id="1522603at2"/>
<protein>
    <submittedName>
        <fullName evidence="3">Universal stress protein family</fullName>
    </submittedName>
</protein>
<accession>L8JLF0</accession>
<dbReference type="SUPFAM" id="SSF52402">
    <property type="entry name" value="Adenine nucleotide alpha hydrolases-like"/>
    <property type="match status" value="2"/>
</dbReference>
<dbReference type="PANTHER" id="PTHR46268:SF22">
    <property type="entry name" value="SENSOR PROTEIN KDPD-RELATED"/>
    <property type="match status" value="1"/>
</dbReference>
<evidence type="ECO:0000313" key="3">
    <source>
        <dbReference type="EMBL" id="ELR68314.1"/>
    </source>
</evidence>
<dbReference type="InterPro" id="IPR006016">
    <property type="entry name" value="UspA"/>
</dbReference>
<dbReference type="InterPro" id="IPR006015">
    <property type="entry name" value="Universal_stress_UspA"/>
</dbReference>
<dbReference type="Pfam" id="PF00582">
    <property type="entry name" value="Usp"/>
    <property type="match status" value="2"/>
</dbReference>
<dbReference type="InterPro" id="IPR014729">
    <property type="entry name" value="Rossmann-like_a/b/a_fold"/>
</dbReference>
<comment type="similarity">
    <text evidence="1">Belongs to the universal stress protein A family.</text>
</comment>
<dbReference type="EMBL" id="AMZN01000122">
    <property type="protein sequence ID" value="ELR68314.1"/>
    <property type="molecule type" value="Genomic_DNA"/>
</dbReference>
<dbReference type="PATRIC" id="fig|1237149.3.peg.5620"/>
<sequence length="282" mass="31890">MKKILVPVDFSRQAAYALEFAVDLAKKIKTRIDVLHVVEFPVGTTIDPVGLPVPTQLDADFLDVLKENAEKRMTTFLKKVPEDINTKRKVDVGNPYINITEYITEEDIDLVVMGTKGASGLKEFFIGSNAEKVVRMARCPVITMHEKPKANDIKDIVFATDFEDPSEELITELKRLQKLLDARLHLLRVNTPNNFERDRVAKPALEKTAKRYMLKDYTINIYNDVYEDQGILSFAQDIGADMIALGTHGRTGIKHLISGSIAEDLVNHATQPIWTYHIPKKK</sequence>
<name>L8JLF0_9BACT</name>
<dbReference type="PRINTS" id="PR01438">
    <property type="entry name" value="UNVRSLSTRESS"/>
</dbReference>